<proteinExistence type="predicted"/>
<keyword evidence="1" id="KW-0812">Transmembrane</keyword>
<protein>
    <submittedName>
        <fullName evidence="2">Uncharacterized protein</fullName>
    </submittedName>
</protein>
<comment type="caution">
    <text evidence="2">The sequence shown here is derived from an EMBL/GenBank/DDBJ whole genome shotgun (WGS) entry which is preliminary data.</text>
</comment>
<dbReference type="InterPro" id="IPR007165">
    <property type="entry name" value="Phage_holin_4_2"/>
</dbReference>
<evidence type="ECO:0000313" key="3">
    <source>
        <dbReference type="Proteomes" id="UP000034090"/>
    </source>
</evidence>
<dbReference type="Pfam" id="PF04020">
    <property type="entry name" value="Phage_holin_4_2"/>
    <property type="match status" value="1"/>
</dbReference>
<evidence type="ECO:0000313" key="2">
    <source>
        <dbReference type="EMBL" id="KKS97095.1"/>
    </source>
</evidence>
<keyword evidence="1" id="KW-1133">Transmembrane helix</keyword>
<organism evidence="2 3">
    <name type="scientific">Candidatus Woesebacteria bacterium GW2011_GWB1_43_14</name>
    <dbReference type="NCBI Taxonomy" id="1618578"/>
    <lineage>
        <taxon>Bacteria</taxon>
        <taxon>Candidatus Woeseibacteriota</taxon>
    </lineage>
</organism>
<keyword evidence="1" id="KW-0472">Membrane</keyword>
<reference evidence="2 3" key="1">
    <citation type="journal article" date="2015" name="Nature">
        <title>rRNA introns, odd ribosomes, and small enigmatic genomes across a large radiation of phyla.</title>
        <authorList>
            <person name="Brown C.T."/>
            <person name="Hug L.A."/>
            <person name="Thomas B.C."/>
            <person name="Sharon I."/>
            <person name="Castelle C.J."/>
            <person name="Singh A."/>
            <person name="Wilkins M.J."/>
            <person name="Williams K.H."/>
            <person name="Banfield J.F."/>
        </authorList>
    </citation>
    <scope>NUCLEOTIDE SEQUENCE [LARGE SCALE GENOMIC DNA]</scope>
</reference>
<feature type="transmembrane region" description="Helical" evidence="1">
    <location>
        <begin position="104"/>
        <end position="124"/>
    </location>
</feature>
<dbReference type="Proteomes" id="UP000034090">
    <property type="component" value="Unassembled WGS sequence"/>
</dbReference>
<feature type="transmembrane region" description="Helical" evidence="1">
    <location>
        <begin position="51"/>
        <end position="71"/>
    </location>
</feature>
<dbReference type="STRING" id="1618578.UV74_C0013G0217"/>
<accession>A0A0G1DGY0</accession>
<evidence type="ECO:0000256" key="1">
    <source>
        <dbReference type="SAM" id="Phobius"/>
    </source>
</evidence>
<dbReference type="AlphaFoldDB" id="A0A0G1DGY0"/>
<feature type="transmembrane region" description="Helical" evidence="1">
    <location>
        <begin position="26"/>
        <end position="44"/>
    </location>
</feature>
<name>A0A0G1DGY0_9BACT</name>
<dbReference type="EMBL" id="LCFQ01000013">
    <property type="protein sequence ID" value="KKS97095.1"/>
    <property type="molecule type" value="Genomic_DNA"/>
</dbReference>
<sequence length="126" mass="13695">MIETAALFFASRIASGMFFANQFEGLLITGAALTVASHFIRPLVNILLLPLTLATLGLLKFLGGAITLFIVDISLPQFEVTGFHFAGFTNDYFSLPSVNLSHQIGGYLAFAFVISAISTLIHWVRK</sequence>
<gene>
    <name evidence="2" type="ORF">UV74_C0013G0217</name>
</gene>